<dbReference type="PANTHER" id="PTHR42848:SF1">
    <property type="entry name" value="HOLLIDAY JUNCTION BRANCH MIGRATION COMPLEX SUBUNIT RUVB"/>
    <property type="match status" value="1"/>
</dbReference>
<proteinExistence type="inferred from homology"/>
<comment type="function">
    <text evidence="9">The RuvA-RuvB-RuvC complex processes Holliday junction (HJ) DNA during genetic recombination and DNA repair, while the RuvA-RuvB complex plays an important role in the rescue of blocked DNA replication forks via replication fork reversal (RFR). RuvA specifically binds to HJ cruciform DNA, conferring on it an open structure. The RuvB hexamer acts as an ATP-dependent pump, pulling dsDNA into and through the RuvAB complex. RuvB forms 2 homohexamers on either side of HJ DNA bound by 1 or 2 RuvA tetramers; 4 subunits per hexamer contact DNA at a time. Coordinated motions by a converter formed by DNA-disengaged RuvB subunits stimulates ATP hydrolysis and nucleotide exchange. Immobilization of the converter enables RuvB to convert the ATP-contained energy into a lever motion, pulling 2 nucleotides of DNA out of the RuvA tetramer per ATP hydrolyzed, thus driving DNA branch migration. The RuvB motors rotate together with the DNA substrate, which together with the progressing nucleotide cycle form the mechanistic basis for DNA recombination by continuous HJ branch migration. Branch migration allows RuvC to scan DNA until it finds its consensus sequence, where it cleaves and resolves cruciform DNA.</text>
</comment>
<dbReference type="FunFam" id="1.10.8.60:FF:000023">
    <property type="entry name" value="Holliday junction ATP-dependent DNA helicase RuvB"/>
    <property type="match status" value="1"/>
</dbReference>
<dbReference type="FunFam" id="1.10.10.10:FF:000086">
    <property type="entry name" value="Holliday junction ATP-dependent DNA helicase RuvB"/>
    <property type="match status" value="1"/>
</dbReference>
<feature type="binding site" evidence="9">
    <location>
        <position position="70"/>
    </location>
    <ligand>
        <name>ATP</name>
        <dbReference type="ChEBI" id="CHEBI:30616"/>
    </ligand>
</feature>
<dbReference type="InterPro" id="IPR036388">
    <property type="entry name" value="WH-like_DNA-bd_sf"/>
</dbReference>
<gene>
    <name evidence="9 11" type="primary">ruvB</name>
    <name evidence="11" type="ORF">NTHI1209_01991</name>
</gene>
<keyword evidence="7 9" id="KW-0233">DNA recombination</keyword>
<feature type="binding site" evidence="9">
    <location>
        <position position="221"/>
    </location>
    <ligand>
        <name>ATP</name>
        <dbReference type="ChEBI" id="CHEBI:30616"/>
    </ligand>
</feature>
<accession>A0A0D0HPL5</accession>
<feature type="binding site" evidence="9">
    <location>
        <position position="174"/>
    </location>
    <ligand>
        <name>ATP</name>
        <dbReference type="ChEBI" id="CHEBI:30616"/>
    </ligand>
</feature>
<dbReference type="Pfam" id="PF17864">
    <property type="entry name" value="AAA_lid_4"/>
    <property type="match status" value="1"/>
</dbReference>
<dbReference type="InterPro" id="IPR008824">
    <property type="entry name" value="RuvB-like_N"/>
</dbReference>
<comment type="catalytic activity">
    <reaction evidence="9">
        <text>ATP + H2O = ADP + phosphate + H(+)</text>
        <dbReference type="Rhea" id="RHEA:13065"/>
        <dbReference type="ChEBI" id="CHEBI:15377"/>
        <dbReference type="ChEBI" id="CHEBI:15378"/>
        <dbReference type="ChEBI" id="CHEBI:30616"/>
        <dbReference type="ChEBI" id="CHEBI:43474"/>
        <dbReference type="ChEBI" id="CHEBI:456216"/>
    </reaction>
</comment>
<evidence type="ECO:0000256" key="7">
    <source>
        <dbReference type="ARBA" id="ARBA00023172"/>
    </source>
</evidence>
<organism evidence="11 12">
    <name type="scientific">Haemophilus influenzae</name>
    <dbReference type="NCBI Taxonomy" id="727"/>
    <lineage>
        <taxon>Bacteria</taxon>
        <taxon>Pseudomonadati</taxon>
        <taxon>Pseudomonadota</taxon>
        <taxon>Gammaproteobacteria</taxon>
        <taxon>Pasteurellales</taxon>
        <taxon>Pasteurellaceae</taxon>
        <taxon>Haemophilus</taxon>
    </lineage>
</organism>
<dbReference type="SUPFAM" id="SSF52540">
    <property type="entry name" value="P-loop containing nucleoside triphosphate hydrolases"/>
    <property type="match status" value="1"/>
</dbReference>
<dbReference type="InterPro" id="IPR036390">
    <property type="entry name" value="WH_DNA-bd_sf"/>
</dbReference>
<name>A0A0D0HPL5_HAEIF</name>
<keyword evidence="6 9" id="KW-0238">DNA-binding</keyword>
<feature type="region of interest" description="Small ATPAse domain (RuvB-S)" evidence="9">
    <location>
        <begin position="185"/>
        <end position="255"/>
    </location>
</feature>
<dbReference type="EC" id="3.6.4.-" evidence="9"/>
<keyword evidence="11" id="KW-0347">Helicase</keyword>
<comment type="subunit">
    <text evidence="9">Homohexamer. Forms an RuvA(8)-RuvB(12)-Holliday junction (HJ) complex. HJ DNA is sandwiched between 2 RuvA tetramers; dsDNA enters through RuvA and exits via RuvB. An RuvB hexamer assembles on each DNA strand where it exits the tetramer. Each RuvB hexamer is contacted by two RuvA subunits (via domain III) on 2 adjacent RuvB subunits; this complex drives branch migration. In the full resolvosome a probable DNA-RuvA(4)-RuvB(12)-RuvC(2) complex forms which resolves the HJ.</text>
</comment>
<feature type="binding site" evidence="9">
    <location>
        <position position="23"/>
    </location>
    <ligand>
        <name>ATP</name>
        <dbReference type="ChEBI" id="CHEBI:30616"/>
    </ligand>
</feature>
<sequence length="335" mass="36976">MIEADRIISGQAKADEEVIDRAIRPKLLADYVGQPQVREQMDIFIKAAKLRQDALDHLLIFGPPGLGKTTLANIVANEMGVNIRTTSGPVLEKAGDLAAMLTNLEPHDVLFIDEIHRLSPAIEEVLYPAMEDYQLDIMIGEGPAARSIKLDLPPFTLVGATTRAGSLTSPLRDRFGIVQRLEFYSVEDLTSIVARSAGCLNLELEQQAAFEVARRSRGTPRIANRLLRRVRDYADVRNGGVISVNVAKQALSMLDVDDAGFDYLDRKLLSAVIERFDGGPVGLDNLAAAIGEERDTIEDVLEPYLIQQGFLQRTPRGRIATSKTYRHFGLQKLSD</sequence>
<keyword evidence="4 9" id="KW-0378">Hydrolase</keyword>
<dbReference type="PATRIC" id="fig|727.564.peg.1264"/>
<dbReference type="InterPro" id="IPR027417">
    <property type="entry name" value="P-loop_NTPase"/>
</dbReference>
<evidence type="ECO:0000256" key="6">
    <source>
        <dbReference type="ARBA" id="ARBA00023125"/>
    </source>
</evidence>
<dbReference type="GO" id="GO:0005737">
    <property type="term" value="C:cytoplasm"/>
    <property type="evidence" value="ECO:0007669"/>
    <property type="project" value="UniProtKB-SubCell"/>
</dbReference>
<feature type="binding site" evidence="9">
    <location>
        <position position="294"/>
    </location>
    <ligand>
        <name>DNA</name>
        <dbReference type="ChEBI" id="CHEBI:16991"/>
    </ligand>
</feature>
<feature type="binding site" evidence="9">
    <location>
        <position position="69"/>
    </location>
    <ligand>
        <name>Mg(2+)</name>
        <dbReference type="ChEBI" id="CHEBI:18420"/>
    </ligand>
</feature>
<feature type="region of interest" description="Large ATPase domain (RuvB-L)" evidence="9">
    <location>
        <begin position="4"/>
        <end position="184"/>
    </location>
</feature>
<dbReference type="SUPFAM" id="SSF46785">
    <property type="entry name" value="Winged helix' DNA-binding domain"/>
    <property type="match status" value="1"/>
</dbReference>
<dbReference type="NCBIfam" id="NF000868">
    <property type="entry name" value="PRK00080.1"/>
    <property type="match status" value="1"/>
</dbReference>
<dbReference type="GO" id="GO:0009378">
    <property type="term" value="F:four-way junction helicase activity"/>
    <property type="evidence" value="ECO:0007669"/>
    <property type="project" value="InterPro"/>
</dbReference>
<dbReference type="InterPro" id="IPR003593">
    <property type="entry name" value="AAA+_ATPase"/>
</dbReference>
<dbReference type="GO" id="GO:0006281">
    <property type="term" value="P:DNA repair"/>
    <property type="evidence" value="ECO:0007669"/>
    <property type="project" value="UniProtKB-UniRule"/>
</dbReference>
<comment type="caution">
    <text evidence="9">Lacks conserved residue(s) required for the propagation of feature annotation.</text>
</comment>
<keyword evidence="5 9" id="KW-0067">ATP-binding</keyword>
<evidence type="ECO:0000256" key="2">
    <source>
        <dbReference type="ARBA" id="ARBA00022741"/>
    </source>
</evidence>
<evidence type="ECO:0000259" key="10">
    <source>
        <dbReference type="SMART" id="SM00382"/>
    </source>
</evidence>
<keyword evidence="1 9" id="KW-0963">Cytoplasm</keyword>
<dbReference type="PANTHER" id="PTHR42848">
    <property type="match status" value="1"/>
</dbReference>
<comment type="domain">
    <text evidence="9">Has 3 domains, the large (RuvB-L) and small ATPase (RuvB-S) domains and the C-terminal head (RuvB-H) domain. The head domain binds DNA, while the ATPase domains jointly bind ATP, ADP or are empty depending on the state of the subunit in the translocation cycle. During a single DNA translocation step the structure of each domain remains the same, but their relative positions change.</text>
</comment>
<dbReference type="InterPro" id="IPR008823">
    <property type="entry name" value="RuvB_wg_C"/>
</dbReference>
<dbReference type="Gene3D" id="1.10.8.60">
    <property type="match status" value="1"/>
</dbReference>
<comment type="similarity">
    <text evidence="9">Belongs to the RuvB family.</text>
</comment>
<keyword evidence="8 9" id="KW-0234">DNA repair</keyword>
<evidence type="ECO:0000256" key="4">
    <source>
        <dbReference type="ARBA" id="ARBA00022801"/>
    </source>
</evidence>
<dbReference type="InterPro" id="IPR041445">
    <property type="entry name" value="AAA_lid_4"/>
</dbReference>
<evidence type="ECO:0000313" key="11">
    <source>
        <dbReference type="EMBL" id="KIS36347.1"/>
    </source>
</evidence>
<feature type="binding site" evidence="9">
    <location>
        <position position="313"/>
    </location>
    <ligand>
        <name>DNA</name>
        <dbReference type="ChEBI" id="CHEBI:16991"/>
    </ligand>
</feature>
<dbReference type="Gene3D" id="3.40.50.300">
    <property type="entry name" value="P-loop containing nucleotide triphosphate hydrolases"/>
    <property type="match status" value="1"/>
</dbReference>
<dbReference type="NCBIfam" id="TIGR00635">
    <property type="entry name" value="ruvB"/>
    <property type="match status" value="1"/>
</dbReference>
<evidence type="ECO:0000256" key="5">
    <source>
        <dbReference type="ARBA" id="ARBA00022840"/>
    </source>
</evidence>
<evidence type="ECO:0000256" key="9">
    <source>
        <dbReference type="HAMAP-Rule" id="MF_00016"/>
    </source>
</evidence>
<dbReference type="EMBL" id="JMQP01000002">
    <property type="protein sequence ID" value="KIS36347.1"/>
    <property type="molecule type" value="Genomic_DNA"/>
</dbReference>
<dbReference type="AlphaFoldDB" id="A0A0D0HPL5"/>
<keyword evidence="3 9" id="KW-0227">DNA damage</keyword>
<dbReference type="GO" id="GO:0048476">
    <property type="term" value="C:Holliday junction resolvase complex"/>
    <property type="evidence" value="ECO:0007669"/>
    <property type="project" value="UniProtKB-UniRule"/>
</dbReference>
<feature type="binding site" evidence="9">
    <location>
        <position position="24"/>
    </location>
    <ligand>
        <name>ATP</name>
        <dbReference type="ChEBI" id="CHEBI:30616"/>
    </ligand>
</feature>
<feature type="binding site" evidence="9">
    <location>
        <position position="318"/>
    </location>
    <ligand>
        <name>DNA</name>
        <dbReference type="ChEBI" id="CHEBI:16991"/>
    </ligand>
</feature>
<dbReference type="HAMAP" id="MF_00016">
    <property type="entry name" value="DNA_HJ_migration_RuvB"/>
    <property type="match status" value="1"/>
</dbReference>
<dbReference type="FunFam" id="3.40.50.300:FF:000073">
    <property type="entry name" value="Holliday junction ATP-dependent DNA helicase RuvB"/>
    <property type="match status" value="1"/>
</dbReference>
<feature type="binding site" evidence="9">
    <location>
        <position position="68"/>
    </location>
    <ligand>
        <name>ATP</name>
        <dbReference type="ChEBI" id="CHEBI:30616"/>
    </ligand>
</feature>
<comment type="subcellular location">
    <subcellularLocation>
        <location evidence="9">Cytoplasm</location>
    </subcellularLocation>
</comment>
<protein>
    <recommendedName>
        <fullName evidence="9">Holliday junction branch migration complex subunit RuvB</fullName>
        <ecNumber evidence="9">3.6.4.-</ecNumber>
    </recommendedName>
</protein>
<reference evidence="11 12" key="1">
    <citation type="submission" date="2014-05" db="EMBL/GenBank/DDBJ databases">
        <title>Methylome analysis of the phasevarions of Haemophilus influenzae.</title>
        <authorList>
            <person name="Atack J.M."/>
            <person name="Fox K.L."/>
            <person name="Power P.M."/>
            <person name="Clark T."/>
            <person name="Jurcisek J."/>
            <person name="Korlach J."/>
            <person name="Bakaletz L.O."/>
            <person name="Jennings M.P."/>
        </authorList>
    </citation>
    <scope>NUCLEOTIDE SEQUENCE [LARGE SCALE GENOMIC DNA]</scope>
    <source>
        <strain evidence="11 12">1209</strain>
    </source>
</reference>
<feature type="binding site" evidence="9">
    <location>
        <position position="184"/>
    </location>
    <ligand>
        <name>ATP</name>
        <dbReference type="ChEBI" id="CHEBI:30616"/>
    </ligand>
</feature>
<keyword evidence="2 9" id="KW-0547">Nucleotide-binding</keyword>
<dbReference type="GO" id="GO:0000400">
    <property type="term" value="F:four-way junction DNA binding"/>
    <property type="evidence" value="ECO:0007669"/>
    <property type="project" value="UniProtKB-UniRule"/>
</dbReference>
<dbReference type="Pfam" id="PF05496">
    <property type="entry name" value="RuvB_N"/>
    <property type="match status" value="1"/>
</dbReference>
<dbReference type="SMART" id="SM00382">
    <property type="entry name" value="AAA"/>
    <property type="match status" value="1"/>
</dbReference>
<evidence type="ECO:0000256" key="1">
    <source>
        <dbReference type="ARBA" id="ARBA00022490"/>
    </source>
</evidence>
<comment type="caution">
    <text evidence="11">The sequence shown here is derived from an EMBL/GenBank/DDBJ whole genome shotgun (WGS) entry which is preliminary data.</text>
</comment>
<feature type="region of interest" description="Head domain (RuvB-H)" evidence="9">
    <location>
        <begin position="258"/>
        <end position="335"/>
    </location>
</feature>
<feature type="binding site" evidence="9">
    <location>
        <begin position="131"/>
        <end position="133"/>
    </location>
    <ligand>
        <name>ATP</name>
        <dbReference type="ChEBI" id="CHEBI:30616"/>
    </ligand>
</feature>
<dbReference type="CDD" id="cd00009">
    <property type="entry name" value="AAA"/>
    <property type="match status" value="1"/>
</dbReference>
<dbReference type="Gene3D" id="1.10.10.10">
    <property type="entry name" value="Winged helix-like DNA-binding domain superfamily/Winged helix DNA-binding domain"/>
    <property type="match status" value="1"/>
</dbReference>
<dbReference type="GO" id="GO:0016887">
    <property type="term" value="F:ATP hydrolysis activity"/>
    <property type="evidence" value="ECO:0007669"/>
    <property type="project" value="RHEA"/>
</dbReference>
<dbReference type="InterPro" id="IPR004605">
    <property type="entry name" value="DNA_helicase_Holl-junc_RuvB"/>
</dbReference>
<feature type="binding site" evidence="9">
    <location>
        <position position="69"/>
    </location>
    <ligand>
        <name>ATP</name>
        <dbReference type="ChEBI" id="CHEBI:30616"/>
    </ligand>
</feature>
<feature type="domain" description="AAA+ ATPase" evidence="10">
    <location>
        <begin position="54"/>
        <end position="181"/>
    </location>
</feature>
<evidence type="ECO:0000313" key="12">
    <source>
        <dbReference type="Proteomes" id="UP000050700"/>
    </source>
</evidence>
<dbReference type="GO" id="GO:0006310">
    <property type="term" value="P:DNA recombination"/>
    <property type="evidence" value="ECO:0007669"/>
    <property type="project" value="UniProtKB-UniRule"/>
</dbReference>
<dbReference type="Pfam" id="PF05491">
    <property type="entry name" value="WHD_RuvB"/>
    <property type="match status" value="1"/>
</dbReference>
<dbReference type="Proteomes" id="UP000050700">
    <property type="component" value="Unassembled WGS sequence"/>
</dbReference>
<feature type="binding site" evidence="9">
    <location>
        <position position="65"/>
    </location>
    <ligand>
        <name>ATP</name>
        <dbReference type="ChEBI" id="CHEBI:30616"/>
    </ligand>
</feature>
<dbReference type="GO" id="GO:0005524">
    <property type="term" value="F:ATP binding"/>
    <property type="evidence" value="ECO:0007669"/>
    <property type="project" value="UniProtKB-UniRule"/>
</dbReference>
<evidence type="ECO:0000256" key="8">
    <source>
        <dbReference type="ARBA" id="ARBA00023204"/>
    </source>
</evidence>
<dbReference type="RefSeq" id="WP_005662964.1">
    <property type="nucleotide sequence ID" value="NZ_CP089168.1"/>
</dbReference>
<evidence type="ECO:0000256" key="3">
    <source>
        <dbReference type="ARBA" id="ARBA00022763"/>
    </source>
</evidence>